<dbReference type="CDD" id="cd22997">
    <property type="entry name" value="GT_LH"/>
    <property type="match status" value="1"/>
</dbReference>
<protein>
    <submittedName>
        <fullName evidence="2">Uncharacterized protein</fullName>
    </submittedName>
</protein>
<reference evidence="2 3" key="1">
    <citation type="submission" date="2024-06" db="EMBL/GenBank/DDBJ databases">
        <title>Complete genome of Phlyctema vagabunda strain 19-DSS-EL-015.</title>
        <authorList>
            <person name="Fiorenzani C."/>
        </authorList>
    </citation>
    <scope>NUCLEOTIDE SEQUENCE [LARGE SCALE GENOMIC DNA]</scope>
    <source>
        <strain evidence="2 3">19-DSS-EL-015</strain>
    </source>
</reference>
<name>A0ABR4PXS7_9HELO</name>
<gene>
    <name evidence="2" type="ORF">PVAG01_01657</name>
</gene>
<accession>A0ABR4PXS7</accession>
<evidence type="ECO:0000313" key="2">
    <source>
        <dbReference type="EMBL" id="KAL3428148.1"/>
    </source>
</evidence>
<feature type="region of interest" description="Disordered" evidence="1">
    <location>
        <begin position="461"/>
        <end position="563"/>
    </location>
</feature>
<evidence type="ECO:0000256" key="1">
    <source>
        <dbReference type="SAM" id="MobiDB-lite"/>
    </source>
</evidence>
<organism evidence="2 3">
    <name type="scientific">Phlyctema vagabunda</name>
    <dbReference type="NCBI Taxonomy" id="108571"/>
    <lineage>
        <taxon>Eukaryota</taxon>
        <taxon>Fungi</taxon>
        <taxon>Dikarya</taxon>
        <taxon>Ascomycota</taxon>
        <taxon>Pezizomycotina</taxon>
        <taxon>Leotiomycetes</taxon>
        <taxon>Helotiales</taxon>
        <taxon>Dermateaceae</taxon>
        <taxon>Phlyctema</taxon>
    </lineage>
</organism>
<evidence type="ECO:0000313" key="3">
    <source>
        <dbReference type="Proteomes" id="UP001629113"/>
    </source>
</evidence>
<dbReference type="EMBL" id="JBFCZG010000001">
    <property type="protein sequence ID" value="KAL3428148.1"/>
    <property type="molecule type" value="Genomic_DNA"/>
</dbReference>
<proteinExistence type="predicted"/>
<dbReference type="Proteomes" id="UP001629113">
    <property type="component" value="Unassembled WGS sequence"/>
</dbReference>
<keyword evidence="3" id="KW-1185">Reference proteome</keyword>
<dbReference type="PANTHER" id="PTHR36587:SF2">
    <property type="entry name" value="EXPRESSION SITE-ASSOCIATED GENE 3 (ESAG3)-LIKE PROTEIN"/>
    <property type="match status" value="1"/>
</dbReference>
<sequence length="563" mass="63408">MYAFQPVSASKKRLSLHRHKIHESHSQELIRPPRFHLLIQEKENRRRELCQTILSSAILKYPPPILVSSGAKQNVSDKAKSQADVCEILDNLLGPEIHGDDMVLIVEDDVWLQLPSTVLINRFIQTMDVAQFQLVGKYGRSVKDAQNPPDMYVPKVLFGAQKSCHHSSTSDFACRPIPESTLPPIDSKQHTGKAKVDKHSRPRYLNSGMIMGRAADVRALFEKAEDRFEISKSSTTQDMLTEIYGRQEYGRRILTESNDSRISAILIANGGYDHILPPIIPGNDEKDWENLYGIEVDYTGSLFQVMENSEEDVRFMSYEDLNLNQEKLGVPADLTNIRKPFFHRPSKSLPSPAFPMPDGAWSTVNLAVNVAVPNGVVPAALGFRNNEKLTSDWWEQMWFHNHSRALLASVHNNPLRKILSRENAKGGKKWWDLRVGGKGGGVWMGLDQWQEWDQICGSQHKMVFGDNRGPFGTEDENQNTNSRPTRPGQAPEDMPHSAASNSSSESNETQAPVRKGSIIRNGRVPARPQNFGMVSHMPPPDEGTDEGAYYDENDHDDRDEPDD</sequence>
<comment type="caution">
    <text evidence="2">The sequence shown here is derived from an EMBL/GenBank/DDBJ whole genome shotgun (WGS) entry which is preliminary data.</text>
</comment>
<feature type="compositionally biased region" description="Acidic residues" evidence="1">
    <location>
        <begin position="542"/>
        <end position="563"/>
    </location>
</feature>
<feature type="compositionally biased region" description="Low complexity" evidence="1">
    <location>
        <begin position="497"/>
        <end position="508"/>
    </location>
</feature>
<dbReference type="PANTHER" id="PTHR36587">
    <property type="entry name" value="EXPRESSION SITE-ASSOCIATED GENE 3 (ESAG3)-LIKE PROTEIN"/>
    <property type="match status" value="1"/>
</dbReference>